<dbReference type="STRING" id="298654.FraEuI1c_3979"/>
<proteinExistence type="inferred from homology"/>
<dbReference type="SUPFAM" id="SSF53822">
    <property type="entry name" value="Periplasmic binding protein-like I"/>
    <property type="match status" value="1"/>
</dbReference>
<dbReference type="HOGENOM" id="CLU_054023_0_0_11"/>
<dbReference type="AlphaFoldDB" id="E3J6R1"/>
<dbReference type="PANTHER" id="PTHR47235:SF1">
    <property type="entry name" value="BLR6548 PROTEIN"/>
    <property type="match status" value="1"/>
</dbReference>
<dbReference type="KEGG" id="fri:FraEuI1c_3979"/>
<organism evidence="4 5">
    <name type="scientific">Pseudofrankia inefficax (strain DSM 45817 / CECT 9037 / DDB 130130 / EuI1c)</name>
    <name type="common">Frankia inefficax</name>
    <dbReference type="NCBI Taxonomy" id="298654"/>
    <lineage>
        <taxon>Bacteria</taxon>
        <taxon>Bacillati</taxon>
        <taxon>Actinomycetota</taxon>
        <taxon>Actinomycetes</taxon>
        <taxon>Frankiales</taxon>
        <taxon>Frankiaceae</taxon>
        <taxon>Pseudofrankia</taxon>
    </lineage>
</organism>
<dbReference type="InterPro" id="IPR028082">
    <property type="entry name" value="Peripla_BP_I"/>
</dbReference>
<dbReference type="EMBL" id="CP002299">
    <property type="protein sequence ID" value="ADP81985.1"/>
    <property type="molecule type" value="Genomic_DNA"/>
</dbReference>
<dbReference type="InParanoid" id="E3J6R1"/>
<accession>E3J6R1</accession>
<evidence type="ECO:0000256" key="2">
    <source>
        <dbReference type="ARBA" id="ARBA00022729"/>
    </source>
</evidence>
<sequence length="421" mass="43264" precursor="true">MRISGGSTLRTTAIIAAMAVGLPAALTGCGVLPGSASTQTSACPTRTPGVTANSVELGFIFPDTGPAEIANVFKAARSGATARIDAQNRAGGVYGRQLHLDWGDDRSDTQTFSLVAHDLVDNKKVFGLIANTIVLDGSAGWLADQGVPVTGTATSAAWSDYPNLFHSGSLFNKGGTTVFGDFVKAQGGKRALLVIDPNVPTSSSLAAQLVPSLESRGIQVVGAVTFTEGVTNAARVADQLKKSGADTLVGAAQSGPFIDIYAEAKKLGVKLNVALNSSGISTALVAQRGADMAGMSVTSPVAAKGSPARTAYESDMNTYAPEVEDPSDELAIGGYVGADEMIEGLRLAGACPTRESFITSLRKVTAYSANGMISPVDLAQPKQPELCQNFISVDPSGHTFVPVPPPAAVARDGYWCGSVLQ</sequence>
<protein>
    <recommendedName>
        <fullName evidence="3">Leucine-binding protein domain-containing protein</fullName>
    </recommendedName>
</protein>
<dbReference type="Proteomes" id="UP000002484">
    <property type="component" value="Chromosome"/>
</dbReference>
<evidence type="ECO:0000313" key="4">
    <source>
        <dbReference type="EMBL" id="ADP81985.1"/>
    </source>
</evidence>
<dbReference type="CDD" id="cd06341">
    <property type="entry name" value="PBP1_ABC_ligand_binding-like"/>
    <property type="match status" value="1"/>
</dbReference>
<feature type="domain" description="Leucine-binding protein" evidence="3">
    <location>
        <begin position="55"/>
        <end position="386"/>
    </location>
</feature>
<dbReference type="OrthoDB" id="3207575at2"/>
<dbReference type="RefSeq" id="WP_013425103.1">
    <property type="nucleotide sequence ID" value="NC_014666.1"/>
</dbReference>
<keyword evidence="5" id="KW-1185">Reference proteome</keyword>
<evidence type="ECO:0000256" key="1">
    <source>
        <dbReference type="ARBA" id="ARBA00010062"/>
    </source>
</evidence>
<keyword evidence="2" id="KW-0732">Signal</keyword>
<comment type="similarity">
    <text evidence="1">Belongs to the leucine-binding protein family.</text>
</comment>
<dbReference type="eggNOG" id="COG0683">
    <property type="taxonomic scope" value="Bacteria"/>
</dbReference>
<dbReference type="PROSITE" id="PS51257">
    <property type="entry name" value="PROKAR_LIPOPROTEIN"/>
    <property type="match status" value="1"/>
</dbReference>
<name>E3J6R1_PSEI1</name>
<evidence type="ECO:0000313" key="5">
    <source>
        <dbReference type="Proteomes" id="UP000002484"/>
    </source>
</evidence>
<reference evidence="4 5" key="1">
    <citation type="submission" date="2010-10" db="EMBL/GenBank/DDBJ databases">
        <title>Complete sequence of Frankia sp. EuI1c.</title>
        <authorList>
            <consortium name="US DOE Joint Genome Institute"/>
            <person name="Lucas S."/>
            <person name="Copeland A."/>
            <person name="Lapidus A."/>
            <person name="Cheng J.-F."/>
            <person name="Bruce D."/>
            <person name="Goodwin L."/>
            <person name="Pitluck S."/>
            <person name="Chertkov O."/>
            <person name="Detter J.C."/>
            <person name="Han C."/>
            <person name="Tapia R."/>
            <person name="Land M."/>
            <person name="Hauser L."/>
            <person name="Jeffries C."/>
            <person name="Kyrpides N."/>
            <person name="Ivanova N."/>
            <person name="Mikhailova N."/>
            <person name="Beauchemin N."/>
            <person name="Sen A."/>
            <person name="Sur S.A."/>
            <person name="Gtari M."/>
            <person name="Wall L."/>
            <person name="Tisa L."/>
            <person name="Woyke T."/>
        </authorList>
    </citation>
    <scope>NUCLEOTIDE SEQUENCE [LARGE SCALE GENOMIC DNA]</scope>
    <source>
        <strain evidence="5">DSM 45817 / CECT 9037 / EuI1c</strain>
    </source>
</reference>
<evidence type="ECO:0000259" key="3">
    <source>
        <dbReference type="Pfam" id="PF13458"/>
    </source>
</evidence>
<gene>
    <name evidence="4" type="ordered locus">FraEuI1c_3979</name>
</gene>
<dbReference type="PANTHER" id="PTHR47235">
    <property type="entry name" value="BLR6548 PROTEIN"/>
    <property type="match status" value="1"/>
</dbReference>
<dbReference type="Pfam" id="PF13458">
    <property type="entry name" value="Peripla_BP_6"/>
    <property type="match status" value="1"/>
</dbReference>
<dbReference type="InterPro" id="IPR028081">
    <property type="entry name" value="Leu-bd"/>
</dbReference>
<dbReference type="Gene3D" id="3.40.50.2300">
    <property type="match status" value="2"/>
</dbReference>